<evidence type="ECO:0000259" key="1">
    <source>
        <dbReference type="Pfam" id="PF12697"/>
    </source>
</evidence>
<comment type="caution">
    <text evidence="2">The sequence shown here is derived from an EMBL/GenBank/DDBJ whole genome shotgun (WGS) entry which is preliminary data.</text>
</comment>
<organism evidence="2">
    <name type="scientific">Sesamum calycinum</name>
    <dbReference type="NCBI Taxonomy" id="2727403"/>
    <lineage>
        <taxon>Eukaryota</taxon>
        <taxon>Viridiplantae</taxon>
        <taxon>Streptophyta</taxon>
        <taxon>Embryophyta</taxon>
        <taxon>Tracheophyta</taxon>
        <taxon>Spermatophyta</taxon>
        <taxon>Magnoliopsida</taxon>
        <taxon>eudicotyledons</taxon>
        <taxon>Gunneridae</taxon>
        <taxon>Pentapetalae</taxon>
        <taxon>asterids</taxon>
        <taxon>lamiids</taxon>
        <taxon>Lamiales</taxon>
        <taxon>Pedaliaceae</taxon>
        <taxon>Sesamum</taxon>
    </lineage>
</organism>
<dbReference type="InterPro" id="IPR000073">
    <property type="entry name" value="AB_hydrolase_1"/>
</dbReference>
<accession>A0AAW2LT59</accession>
<dbReference type="AlphaFoldDB" id="A0AAW2LT59"/>
<evidence type="ECO:0000313" key="2">
    <source>
        <dbReference type="EMBL" id="KAL0322008.1"/>
    </source>
</evidence>
<dbReference type="SUPFAM" id="SSF53474">
    <property type="entry name" value="alpha/beta-Hydrolases"/>
    <property type="match status" value="1"/>
</dbReference>
<dbReference type="InterPro" id="IPR029058">
    <property type="entry name" value="AB_hydrolase_fold"/>
</dbReference>
<name>A0AAW2LT59_9LAMI</name>
<dbReference type="GO" id="GO:0080031">
    <property type="term" value="F:methyl salicylate esterase activity"/>
    <property type="evidence" value="ECO:0007669"/>
    <property type="project" value="TreeGrafter"/>
</dbReference>
<dbReference type="Gene3D" id="3.40.50.1820">
    <property type="entry name" value="alpha/beta hydrolase"/>
    <property type="match status" value="2"/>
</dbReference>
<gene>
    <name evidence="2" type="ORF">Scaly_2497200</name>
</gene>
<proteinExistence type="predicted"/>
<dbReference type="Pfam" id="PF12697">
    <property type="entry name" value="Abhydrolase_6"/>
    <property type="match status" value="1"/>
</dbReference>
<dbReference type="EMBL" id="JACGWM010000016">
    <property type="protein sequence ID" value="KAL0322008.1"/>
    <property type="molecule type" value="Genomic_DNA"/>
</dbReference>
<dbReference type="InterPro" id="IPR045889">
    <property type="entry name" value="MES/HNL"/>
</dbReference>
<dbReference type="PANTHER" id="PTHR10992">
    <property type="entry name" value="METHYLESTERASE FAMILY MEMBER"/>
    <property type="match status" value="1"/>
</dbReference>
<feature type="domain" description="AB hydrolase-1" evidence="1">
    <location>
        <begin position="11"/>
        <end position="207"/>
    </location>
</feature>
<dbReference type="GO" id="GO:0080032">
    <property type="term" value="F:methyl jasmonate esterase activity"/>
    <property type="evidence" value="ECO:0007669"/>
    <property type="project" value="TreeGrafter"/>
</dbReference>
<sequence>MEVEGNKKQHFLLVHGACHGAWNWYGLVTKLRSDGYRVTALDMASGGVNPTRVEEIRSFVDYSQPLLEFLTDLPAGEKVVIVGHSLGGGCISLAMEKFPHKISVAVFVTALMPGPSLPFTTVSDEDLTLGLLLARPTSAFAGSDLSKEVALSKENYGSVRRVFVVCDQDKAIKPEIQKWMIENNPPDGVKVIHGADHMAMFSKLDELCAILRDIAAEY</sequence>
<dbReference type="GO" id="GO:0009696">
    <property type="term" value="P:salicylic acid metabolic process"/>
    <property type="evidence" value="ECO:0007669"/>
    <property type="project" value="TreeGrafter"/>
</dbReference>
<protein>
    <submittedName>
        <fullName evidence="2">Polyneuridine-aldehyde esterase</fullName>
    </submittedName>
</protein>
<dbReference type="GO" id="GO:0080030">
    <property type="term" value="F:methyl indole-3-acetate esterase activity"/>
    <property type="evidence" value="ECO:0007669"/>
    <property type="project" value="TreeGrafter"/>
</dbReference>
<dbReference type="GO" id="GO:0009694">
    <property type="term" value="P:jasmonic acid metabolic process"/>
    <property type="evidence" value="ECO:0007669"/>
    <property type="project" value="TreeGrafter"/>
</dbReference>
<dbReference type="PANTHER" id="PTHR10992:SF943">
    <property type="entry name" value="METHYLESTERASE 10"/>
    <property type="match status" value="1"/>
</dbReference>
<reference evidence="2" key="2">
    <citation type="journal article" date="2024" name="Plant">
        <title>Genomic evolution and insights into agronomic trait innovations of Sesamum species.</title>
        <authorList>
            <person name="Miao H."/>
            <person name="Wang L."/>
            <person name="Qu L."/>
            <person name="Liu H."/>
            <person name="Sun Y."/>
            <person name="Le M."/>
            <person name="Wang Q."/>
            <person name="Wei S."/>
            <person name="Zheng Y."/>
            <person name="Lin W."/>
            <person name="Duan Y."/>
            <person name="Cao H."/>
            <person name="Xiong S."/>
            <person name="Wang X."/>
            <person name="Wei L."/>
            <person name="Li C."/>
            <person name="Ma Q."/>
            <person name="Ju M."/>
            <person name="Zhao R."/>
            <person name="Li G."/>
            <person name="Mu C."/>
            <person name="Tian Q."/>
            <person name="Mei H."/>
            <person name="Zhang T."/>
            <person name="Gao T."/>
            <person name="Zhang H."/>
        </authorList>
    </citation>
    <scope>NUCLEOTIDE SEQUENCE</scope>
    <source>
        <strain evidence="2">KEN8</strain>
    </source>
</reference>
<reference evidence="2" key="1">
    <citation type="submission" date="2020-06" db="EMBL/GenBank/DDBJ databases">
        <authorList>
            <person name="Li T."/>
            <person name="Hu X."/>
            <person name="Zhang T."/>
            <person name="Song X."/>
            <person name="Zhang H."/>
            <person name="Dai N."/>
            <person name="Sheng W."/>
            <person name="Hou X."/>
            <person name="Wei L."/>
        </authorList>
    </citation>
    <scope>NUCLEOTIDE SEQUENCE</scope>
    <source>
        <strain evidence="2">KEN8</strain>
        <tissue evidence="2">Leaf</tissue>
    </source>
</reference>